<dbReference type="EMBL" id="CP000473">
    <property type="protein sequence ID" value="ABJ83217.1"/>
    <property type="molecule type" value="Genomic_DNA"/>
</dbReference>
<keyword evidence="3" id="KW-0560">Oxidoreductase</keyword>
<name>Q025V2_SOLUE</name>
<dbReference type="SMART" id="SM01092">
    <property type="entry name" value="CO_deh_flav_C"/>
    <property type="match status" value="1"/>
</dbReference>
<dbReference type="InterPro" id="IPR016166">
    <property type="entry name" value="FAD-bd_PCMH"/>
</dbReference>
<dbReference type="SUPFAM" id="SSF55447">
    <property type="entry name" value="CO dehydrogenase flavoprotein C-terminal domain-like"/>
    <property type="match status" value="1"/>
</dbReference>
<dbReference type="InterPro" id="IPR002346">
    <property type="entry name" value="Mopterin_DH_FAD-bd"/>
</dbReference>
<dbReference type="Gene3D" id="3.30.390.50">
    <property type="entry name" value="CO dehydrogenase flavoprotein, C-terminal domain"/>
    <property type="match status" value="1"/>
</dbReference>
<dbReference type="InterPro" id="IPR051312">
    <property type="entry name" value="Diverse_Substr_Oxidored"/>
</dbReference>
<dbReference type="SUPFAM" id="SSF56176">
    <property type="entry name" value="FAD-binding/transporter-associated domain-like"/>
    <property type="match status" value="1"/>
</dbReference>
<dbReference type="InterPro" id="IPR016169">
    <property type="entry name" value="FAD-bd_PCMH_sub2"/>
</dbReference>
<gene>
    <name evidence="5" type="ordered locus">Acid_2227</name>
</gene>
<dbReference type="InterPro" id="IPR036683">
    <property type="entry name" value="CO_DH_flav_C_dom_sf"/>
</dbReference>
<dbReference type="STRING" id="234267.Acid_2227"/>
<accession>Q025V2</accession>
<dbReference type="Gene3D" id="3.30.465.10">
    <property type="match status" value="1"/>
</dbReference>
<evidence type="ECO:0000256" key="3">
    <source>
        <dbReference type="ARBA" id="ARBA00023002"/>
    </source>
</evidence>
<keyword evidence="2" id="KW-0274">FAD</keyword>
<dbReference type="InterPro" id="IPR016167">
    <property type="entry name" value="FAD-bd_PCMH_sub1"/>
</dbReference>
<dbReference type="eggNOG" id="COG1319">
    <property type="taxonomic scope" value="Bacteria"/>
</dbReference>
<feature type="domain" description="FAD-binding PCMH-type" evidence="4">
    <location>
        <begin position="1"/>
        <end position="175"/>
    </location>
</feature>
<dbReference type="InterPro" id="IPR036318">
    <property type="entry name" value="FAD-bd_PCMH-like_sf"/>
</dbReference>
<dbReference type="GO" id="GO:0071949">
    <property type="term" value="F:FAD binding"/>
    <property type="evidence" value="ECO:0007669"/>
    <property type="project" value="InterPro"/>
</dbReference>
<sequence>MIANPFTYHSPATLEEAFTMLEDGSGKILAGGMSLIPLMKLRLASPDSVIDLRRIPGLKAISESDGVVRVGAMATHHEIETSPVIRGKCPLLGEAASEIGDIQVRNMGTIGGSVAHADPAADYPAALIALEARIRLRSAQGERTVEASEFFLDAFTTAIEPGEIVVAVEIAAEESSEGYKYEKVPHPASGFPVVGVAVRVKKSGTGISMARIGVTGMGPHAFRARNAEALLQEAAGTAAAAAVVGEGEETNSDLYASGEYRRHLARVYAARAIAAALTRAS</sequence>
<dbReference type="KEGG" id="sus:Acid_2227"/>
<dbReference type="Pfam" id="PF03450">
    <property type="entry name" value="CO_deh_flav_C"/>
    <property type="match status" value="1"/>
</dbReference>
<dbReference type="OrthoDB" id="9774454at2"/>
<dbReference type="HOGENOM" id="CLU_058050_3_0_0"/>
<dbReference type="PANTHER" id="PTHR42659">
    <property type="entry name" value="XANTHINE DEHYDROGENASE SUBUNIT C-RELATED"/>
    <property type="match status" value="1"/>
</dbReference>
<organism evidence="5">
    <name type="scientific">Solibacter usitatus (strain Ellin6076)</name>
    <dbReference type="NCBI Taxonomy" id="234267"/>
    <lineage>
        <taxon>Bacteria</taxon>
        <taxon>Pseudomonadati</taxon>
        <taxon>Acidobacteriota</taxon>
        <taxon>Terriglobia</taxon>
        <taxon>Bryobacterales</taxon>
        <taxon>Solibacteraceae</taxon>
        <taxon>Candidatus Solibacter</taxon>
    </lineage>
</organism>
<evidence type="ECO:0000313" key="5">
    <source>
        <dbReference type="EMBL" id="ABJ83217.1"/>
    </source>
</evidence>
<dbReference type="GO" id="GO:0016491">
    <property type="term" value="F:oxidoreductase activity"/>
    <property type="evidence" value="ECO:0007669"/>
    <property type="project" value="UniProtKB-KW"/>
</dbReference>
<dbReference type="PROSITE" id="PS51387">
    <property type="entry name" value="FAD_PCMH"/>
    <property type="match status" value="1"/>
</dbReference>
<reference evidence="5" key="1">
    <citation type="submission" date="2006-10" db="EMBL/GenBank/DDBJ databases">
        <title>Complete sequence of Solibacter usitatus Ellin6076.</title>
        <authorList>
            <consortium name="US DOE Joint Genome Institute"/>
            <person name="Copeland A."/>
            <person name="Lucas S."/>
            <person name="Lapidus A."/>
            <person name="Barry K."/>
            <person name="Detter J.C."/>
            <person name="Glavina del Rio T."/>
            <person name="Hammon N."/>
            <person name="Israni S."/>
            <person name="Dalin E."/>
            <person name="Tice H."/>
            <person name="Pitluck S."/>
            <person name="Thompson L.S."/>
            <person name="Brettin T."/>
            <person name="Bruce D."/>
            <person name="Han C."/>
            <person name="Tapia R."/>
            <person name="Gilna P."/>
            <person name="Schmutz J."/>
            <person name="Larimer F."/>
            <person name="Land M."/>
            <person name="Hauser L."/>
            <person name="Kyrpides N."/>
            <person name="Mikhailova N."/>
            <person name="Janssen P.H."/>
            <person name="Kuske C.R."/>
            <person name="Richardson P."/>
        </authorList>
    </citation>
    <scope>NUCLEOTIDE SEQUENCE</scope>
    <source>
        <strain evidence="5">Ellin6076</strain>
    </source>
</reference>
<evidence type="ECO:0000259" key="4">
    <source>
        <dbReference type="PROSITE" id="PS51387"/>
    </source>
</evidence>
<dbReference type="PANTHER" id="PTHR42659:SF2">
    <property type="entry name" value="XANTHINE DEHYDROGENASE SUBUNIT C-RELATED"/>
    <property type="match status" value="1"/>
</dbReference>
<evidence type="ECO:0000256" key="2">
    <source>
        <dbReference type="ARBA" id="ARBA00022827"/>
    </source>
</evidence>
<evidence type="ECO:0000256" key="1">
    <source>
        <dbReference type="ARBA" id="ARBA00022630"/>
    </source>
</evidence>
<keyword evidence="1" id="KW-0285">Flavoprotein</keyword>
<dbReference type="FunFam" id="3.30.465.10:FF:000017">
    <property type="entry name" value="Xanthine dehydrogenase, FAD binding subunit"/>
    <property type="match status" value="1"/>
</dbReference>
<proteinExistence type="predicted"/>
<protein>
    <submittedName>
        <fullName evidence="5">Molybdopterin dehydrogenase, FAD-binding</fullName>
    </submittedName>
</protein>
<dbReference type="Pfam" id="PF00941">
    <property type="entry name" value="FAD_binding_5"/>
    <property type="match status" value="1"/>
</dbReference>
<dbReference type="InterPro" id="IPR005107">
    <property type="entry name" value="CO_DH_flav_C"/>
</dbReference>
<dbReference type="InParanoid" id="Q025V2"/>
<dbReference type="AlphaFoldDB" id="Q025V2"/>
<dbReference type="Gene3D" id="3.30.43.10">
    <property type="entry name" value="Uridine Diphospho-n-acetylenolpyruvylglucosamine Reductase, domain 2"/>
    <property type="match status" value="1"/>
</dbReference>